<keyword evidence="1" id="KW-1133">Transmembrane helix</keyword>
<evidence type="ECO:0000313" key="2">
    <source>
        <dbReference type="EMBL" id="KIO73405.1"/>
    </source>
</evidence>
<feature type="transmembrane region" description="Helical" evidence="1">
    <location>
        <begin position="57"/>
        <end position="81"/>
    </location>
</feature>
<organism evidence="2 3">
    <name type="scientific">Caldibacillus thermoamylovorans</name>
    <dbReference type="NCBI Taxonomy" id="35841"/>
    <lineage>
        <taxon>Bacteria</taxon>
        <taxon>Bacillati</taxon>
        <taxon>Bacillota</taxon>
        <taxon>Bacilli</taxon>
        <taxon>Bacillales</taxon>
        <taxon>Bacillaceae</taxon>
        <taxon>Caldibacillus</taxon>
    </lineage>
</organism>
<accession>A0ABD4A9M0</accession>
<evidence type="ECO:0000313" key="3">
    <source>
        <dbReference type="Proteomes" id="UP000032076"/>
    </source>
</evidence>
<feature type="transmembrane region" description="Helical" evidence="1">
    <location>
        <begin position="116"/>
        <end position="136"/>
    </location>
</feature>
<proteinExistence type="predicted"/>
<dbReference type="Proteomes" id="UP000032076">
    <property type="component" value="Unassembled WGS sequence"/>
</dbReference>
<comment type="caution">
    <text evidence="2">The sequence shown here is derived from an EMBL/GenBank/DDBJ whole genome shotgun (WGS) entry which is preliminary data.</text>
</comment>
<sequence>MRAVSALFSILMPGFGQIYNGQIKKGIFLLVVEHFDNMLGKINRSIQLDFNGFHQEALATVIYDAMLFYPGFYVYTVWDAWFYAKEGADKGKTAIPFIIGGFLGEFGAIFASKLPFPTLICGLLMIIPMLIGMVIFRKQ</sequence>
<name>A0ABD4A9M0_9BACI</name>
<dbReference type="AlphaFoldDB" id="A0ABD4A9M0"/>
<keyword evidence="1" id="KW-0472">Membrane</keyword>
<protein>
    <recommendedName>
        <fullName evidence="4">DUF5683 domain-containing protein</fullName>
    </recommendedName>
</protein>
<gene>
    <name evidence="2" type="ORF">B4167_2128</name>
</gene>
<reference evidence="2 3" key="1">
    <citation type="submission" date="2015-01" db="EMBL/GenBank/DDBJ databases">
        <title>Draft Genome Sequences of Four Bacillus thermoamylovorans Strains, Isolated From Food Products.</title>
        <authorList>
            <person name="Krawcyk A.O."/>
            <person name="Berendsen E.M."/>
            <person name="Eijlander R.T."/>
            <person name="de Jong A."/>
            <person name="Wells-Bennik M."/>
            <person name="Kuipers O.P."/>
        </authorList>
    </citation>
    <scope>NUCLEOTIDE SEQUENCE [LARGE SCALE GENOMIC DNA]</scope>
    <source>
        <strain evidence="2 3">B4167</strain>
    </source>
</reference>
<dbReference type="EMBL" id="JXLU01000043">
    <property type="protein sequence ID" value="KIO73405.1"/>
    <property type="molecule type" value="Genomic_DNA"/>
</dbReference>
<feature type="transmembrane region" description="Helical" evidence="1">
    <location>
        <begin position="93"/>
        <end position="110"/>
    </location>
</feature>
<dbReference type="RefSeq" id="WP_041902346.1">
    <property type="nucleotide sequence ID" value="NZ_JAJCHI010000073.1"/>
</dbReference>
<evidence type="ECO:0000256" key="1">
    <source>
        <dbReference type="SAM" id="Phobius"/>
    </source>
</evidence>
<keyword evidence="1" id="KW-0812">Transmembrane</keyword>
<evidence type="ECO:0008006" key="4">
    <source>
        <dbReference type="Google" id="ProtNLM"/>
    </source>
</evidence>